<feature type="compositionally biased region" description="Polar residues" evidence="1">
    <location>
        <begin position="50"/>
        <end position="59"/>
    </location>
</feature>
<dbReference type="RefSeq" id="XP_028488017.1">
    <property type="nucleotide sequence ID" value="XM_028625742.1"/>
</dbReference>
<proteinExistence type="predicted"/>
<keyword evidence="2" id="KW-1133">Transmembrane helix</keyword>
<name>A0A443I2T8_BYSSP</name>
<keyword evidence="5" id="KW-1185">Reference proteome</keyword>
<evidence type="ECO:0000256" key="1">
    <source>
        <dbReference type="SAM" id="MobiDB-lite"/>
    </source>
</evidence>
<comment type="caution">
    <text evidence="4">The sequence shown here is derived from an EMBL/GenBank/DDBJ whole genome shotgun (WGS) entry which is preliminary data.</text>
</comment>
<evidence type="ECO:0000256" key="3">
    <source>
        <dbReference type="SAM" id="SignalP"/>
    </source>
</evidence>
<feature type="region of interest" description="Disordered" evidence="1">
    <location>
        <begin position="232"/>
        <end position="271"/>
    </location>
</feature>
<feature type="region of interest" description="Disordered" evidence="1">
    <location>
        <begin position="42"/>
        <end position="65"/>
    </location>
</feature>
<dbReference type="VEuPathDB" id="FungiDB:C8Q69DRAFT_169083"/>
<feature type="transmembrane region" description="Helical" evidence="2">
    <location>
        <begin position="76"/>
        <end position="98"/>
    </location>
</feature>
<keyword evidence="3" id="KW-0732">Signal</keyword>
<keyword evidence="2" id="KW-0472">Membrane</keyword>
<dbReference type="Proteomes" id="UP000283841">
    <property type="component" value="Unassembled WGS sequence"/>
</dbReference>
<dbReference type="AlphaFoldDB" id="A0A443I2T8"/>
<feature type="signal peptide" evidence="3">
    <location>
        <begin position="1"/>
        <end position="23"/>
    </location>
</feature>
<protein>
    <submittedName>
        <fullName evidence="4">Uncharacterized protein</fullName>
    </submittedName>
</protein>
<feature type="chain" id="PRO_5019064978" evidence="3">
    <location>
        <begin position="24"/>
        <end position="271"/>
    </location>
</feature>
<reference evidence="4 5" key="1">
    <citation type="journal article" date="2018" name="Front. Microbiol.">
        <title>Genomic and genetic insights into a cosmopolitan fungus, Paecilomyces variotii (Eurotiales).</title>
        <authorList>
            <person name="Urquhart A.S."/>
            <person name="Mondo S.J."/>
            <person name="Makela M.R."/>
            <person name="Hane J.K."/>
            <person name="Wiebenga A."/>
            <person name="He G."/>
            <person name="Mihaltcheva S."/>
            <person name="Pangilinan J."/>
            <person name="Lipzen A."/>
            <person name="Barry K."/>
            <person name="de Vries R.P."/>
            <person name="Grigoriev I.V."/>
            <person name="Idnurm A."/>
        </authorList>
    </citation>
    <scope>NUCLEOTIDE SEQUENCE [LARGE SCALE GENOMIC DNA]</scope>
    <source>
        <strain evidence="4 5">CBS 101075</strain>
    </source>
</reference>
<dbReference type="EMBL" id="RCNU01000002">
    <property type="protein sequence ID" value="RWQ98372.1"/>
    <property type="molecule type" value="Genomic_DNA"/>
</dbReference>
<gene>
    <name evidence="4" type="ORF">C8Q69DRAFT_169083</name>
</gene>
<evidence type="ECO:0000256" key="2">
    <source>
        <dbReference type="SAM" id="Phobius"/>
    </source>
</evidence>
<organism evidence="4 5">
    <name type="scientific">Byssochlamys spectabilis</name>
    <name type="common">Paecilomyces variotii</name>
    <dbReference type="NCBI Taxonomy" id="264951"/>
    <lineage>
        <taxon>Eukaryota</taxon>
        <taxon>Fungi</taxon>
        <taxon>Dikarya</taxon>
        <taxon>Ascomycota</taxon>
        <taxon>Pezizomycotina</taxon>
        <taxon>Eurotiomycetes</taxon>
        <taxon>Eurotiomycetidae</taxon>
        <taxon>Eurotiales</taxon>
        <taxon>Thermoascaceae</taxon>
        <taxon>Paecilomyces</taxon>
    </lineage>
</organism>
<accession>A0A443I2T8</accession>
<dbReference type="GeneID" id="39595019"/>
<keyword evidence="2" id="KW-0812">Transmembrane</keyword>
<sequence>MLCSCVRRYSIWILFVASSQVTALSTRFLQHRSSWQKTVFSRDDSADSGYDTSNENAQGASGGSDGGINLATRDQIIIGIVIAVVGVLSISSAALIFIRKKRRWDAIERNHERAREYSIPPAYRYYHAQPLLPRPSYDMESTSTPPPAYPGLPPYDPSTYRNQYFTPMGTYNIHAGNRPGHHRNPSISSHWSFAYQPAIPLSSGCTSHARPMLPPRSHARPPTVFHSAEIMRPTSSFGPNRPASRSDPLPMTGVRGPRKPKPVLPKLITNL</sequence>
<evidence type="ECO:0000313" key="4">
    <source>
        <dbReference type="EMBL" id="RWQ98372.1"/>
    </source>
</evidence>
<evidence type="ECO:0000313" key="5">
    <source>
        <dbReference type="Proteomes" id="UP000283841"/>
    </source>
</evidence>